<name>F2II89_FLUTR</name>
<keyword evidence="2" id="KW-1185">Reference proteome</keyword>
<reference evidence="2" key="2">
    <citation type="submission" date="2011-02" db="EMBL/GenBank/DDBJ databases">
        <title>The complete genome of Fluviicola taffensis DSM 16823.</title>
        <authorList>
            <consortium name="US DOE Joint Genome Institute (JGI-PGF)"/>
            <person name="Lucas S."/>
            <person name="Copeland A."/>
            <person name="Lapidus A."/>
            <person name="Bruce D."/>
            <person name="Goodwin L."/>
            <person name="Pitluck S."/>
            <person name="Kyrpides N."/>
            <person name="Mavromatis K."/>
            <person name="Ivanova N."/>
            <person name="Mikhailova N."/>
            <person name="Pagani I."/>
            <person name="Chertkov O."/>
            <person name="Detter J.C."/>
            <person name="Han C."/>
            <person name="Tapia R."/>
            <person name="Land M."/>
            <person name="Hauser L."/>
            <person name="Markowitz V."/>
            <person name="Cheng J.-F."/>
            <person name="Hugenholtz P."/>
            <person name="Woyke T."/>
            <person name="Wu D."/>
            <person name="Tindall B."/>
            <person name="Pomrenke H.G."/>
            <person name="Brambilla E."/>
            <person name="Klenk H.-P."/>
            <person name="Eisen J.A."/>
        </authorList>
    </citation>
    <scope>NUCLEOTIDE SEQUENCE [LARGE SCALE GENOMIC DNA]</scope>
    <source>
        <strain evidence="2">DSM 16823 / RW262 / RW262</strain>
    </source>
</reference>
<dbReference type="EMBL" id="CP002542">
    <property type="protein sequence ID" value="AEA43798.1"/>
    <property type="molecule type" value="Genomic_DNA"/>
</dbReference>
<dbReference type="RefSeq" id="WP_013686568.1">
    <property type="nucleotide sequence ID" value="NC_015321.1"/>
</dbReference>
<gene>
    <name evidence="1" type="ordered locus">Fluta_1809</name>
</gene>
<proteinExistence type="predicted"/>
<dbReference type="Proteomes" id="UP000007463">
    <property type="component" value="Chromosome"/>
</dbReference>
<dbReference type="KEGG" id="fte:Fluta_1809"/>
<accession>F2II89</accession>
<dbReference type="OrthoDB" id="6556108at2"/>
<evidence type="ECO:0000313" key="1">
    <source>
        <dbReference type="EMBL" id="AEA43798.1"/>
    </source>
</evidence>
<protein>
    <submittedName>
        <fullName evidence="1">Uncharacterized protein</fullName>
    </submittedName>
</protein>
<reference evidence="1 2" key="1">
    <citation type="journal article" date="2011" name="Stand. Genomic Sci.">
        <title>Complete genome sequence of the gliding freshwater bacterium Fluviicola taffensis type strain (RW262).</title>
        <authorList>
            <person name="Woyke T."/>
            <person name="Chertkov O."/>
            <person name="Lapidus A."/>
            <person name="Nolan M."/>
            <person name="Lucas S."/>
            <person name="Del Rio T.G."/>
            <person name="Tice H."/>
            <person name="Cheng J.F."/>
            <person name="Tapia R."/>
            <person name="Han C."/>
            <person name="Goodwin L."/>
            <person name="Pitluck S."/>
            <person name="Liolios K."/>
            <person name="Pagani I."/>
            <person name="Ivanova N."/>
            <person name="Huntemann M."/>
            <person name="Mavromatis K."/>
            <person name="Mikhailova N."/>
            <person name="Pati A."/>
            <person name="Chen A."/>
            <person name="Palaniappan K."/>
            <person name="Land M."/>
            <person name="Hauser L."/>
            <person name="Brambilla E.M."/>
            <person name="Rohde M."/>
            <person name="Mwirichia R."/>
            <person name="Sikorski J."/>
            <person name="Tindall B.J."/>
            <person name="Goker M."/>
            <person name="Bristow J."/>
            <person name="Eisen J.A."/>
            <person name="Markowitz V."/>
            <person name="Hugenholtz P."/>
            <person name="Klenk H.P."/>
            <person name="Kyrpides N.C."/>
        </authorList>
    </citation>
    <scope>NUCLEOTIDE SEQUENCE [LARGE SCALE GENOMIC DNA]</scope>
    <source>
        <strain evidence="2">DSM 16823 / RW262 / RW262</strain>
    </source>
</reference>
<dbReference type="HOGENOM" id="CLU_1026240_0_0_10"/>
<sequence length="225" mass="25136">MNYEEHFTQSAQIREKNWKSIGNLHTDVITHLINPAFMGGPEWPSTRQAFVVIDTPSGTILSSDGLSDPYNDFDENPDNQAYNGIGCEFYIECSENLGSFDDIKSSWQFTVVYQAAQLAAGNPNIASIIQEHKYVSTELYHCTVPESFQNEHERVGVLLGLSSKQVPAELELSLEKICLVNVMLLTKEELAYITENGSEARLEVAKKLEELPASGKSFLERKSVV</sequence>
<dbReference type="AlphaFoldDB" id="F2II89"/>
<organism evidence="1 2">
    <name type="scientific">Fluviicola taffensis (strain DSM 16823 / NCIMB 13979 / RW262)</name>
    <dbReference type="NCBI Taxonomy" id="755732"/>
    <lineage>
        <taxon>Bacteria</taxon>
        <taxon>Pseudomonadati</taxon>
        <taxon>Bacteroidota</taxon>
        <taxon>Flavobacteriia</taxon>
        <taxon>Flavobacteriales</taxon>
        <taxon>Crocinitomicaceae</taxon>
        <taxon>Fluviicola</taxon>
    </lineage>
</organism>
<evidence type="ECO:0000313" key="2">
    <source>
        <dbReference type="Proteomes" id="UP000007463"/>
    </source>
</evidence>
<dbReference type="eggNOG" id="ENOG50325K7">
    <property type="taxonomic scope" value="Bacteria"/>
</dbReference>